<evidence type="ECO:0000256" key="6">
    <source>
        <dbReference type="ARBA" id="ARBA00023136"/>
    </source>
</evidence>
<keyword evidence="3 9" id="KW-0808">Transferase</keyword>
<keyword evidence="5 8" id="KW-1133">Transmembrane helix</keyword>
<protein>
    <submittedName>
        <fullName evidence="9">Mannosyltransferase</fullName>
    </submittedName>
</protein>
<feature type="transmembrane region" description="Helical" evidence="8">
    <location>
        <begin position="211"/>
        <end position="230"/>
    </location>
</feature>
<keyword evidence="2" id="KW-1003">Cell membrane</keyword>
<evidence type="ECO:0000256" key="3">
    <source>
        <dbReference type="ARBA" id="ARBA00022679"/>
    </source>
</evidence>
<keyword evidence="4 8" id="KW-0812">Transmembrane</keyword>
<organism evidence="9 10">
    <name type="scientific">Candidatus Woesebacteria bacterium GW2011_GWA1_40_43</name>
    <dbReference type="NCBI Taxonomy" id="1618553"/>
    <lineage>
        <taxon>Bacteria</taxon>
        <taxon>Candidatus Woeseibacteriota</taxon>
    </lineage>
</organism>
<feature type="transmembrane region" description="Helical" evidence="8">
    <location>
        <begin position="250"/>
        <end position="271"/>
    </location>
</feature>
<feature type="transmembrane region" description="Helical" evidence="8">
    <location>
        <begin position="101"/>
        <end position="124"/>
    </location>
</feature>
<dbReference type="EMBL" id="LBZA01000055">
    <property type="protein sequence ID" value="KKR61675.1"/>
    <property type="molecule type" value="Genomic_DNA"/>
</dbReference>
<feature type="transmembrane region" description="Helical" evidence="8">
    <location>
        <begin position="283"/>
        <end position="302"/>
    </location>
</feature>
<gene>
    <name evidence="9" type="ORF">UU02_C0055G0005</name>
</gene>
<evidence type="ECO:0000256" key="7">
    <source>
        <dbReference type="ARBA" id="ARBA00024033"/>
    </source>
</evidence>
<feature type="transmembrane region" description="Helical" evidence="8">
    <location>
        <begin position="340"/>
        <end position="358"/>
    </location>
</feature>
<dbReference type="GO" id="GO:0016758">
    <property type="term" value="F:hexosyltransferase activity"/>
    <property type="evidence" value="ECO:0007669"/>
    <property type="project" value="InterPro"/>
</dbReference>
<evidence type="ECO:0000313" key="10">
    <source>
        <dbReference type="Proteomes" id="UP000034293"/>
    </source>
</evidence>
<accession>A0A0G0UPS5</accession>
<evidence type="ECO:0000256" key="8">
    <source>
        <dbReference type="SAM" id="Phobius"/>
    </source>
</evidence>
<evidence type="ECO:0000313" key="9">
    <source>
        <dbReference type="EMBL" id="KKR61675.1"/>
    </source>
</evidence>
<keyword evidence="6 8" id="KW-0472">Membrane</keyword>
<dbReference type="AlphaFoldDB" id="A0A0G0UPS5"/>
<proteinExistence type="inferred from homology"/>
<dbReference type="InterPro" id="IPR018584">
    <property type="entry name" value="GT87"/>
</dbReference>
<evidence type="ECO:0000256" key="4">
    <source>
        <dbReference type="ARBA" id="ARBA00022692"/>
    </source>
</evidence>
<feature type="transmembrane region" description="Helical" evidence="8">
    <location>
        <begin position="145"/>
        <end position="171"/>
    </location>
</feature>
<evidence type="ECO:0000256" key="1">
    <source>
        <dbReference type="ARBA" id="ARBA00004651"/>
    </source>
</evidence>
<keyword evidence="9" id="KW-0328">Glycosyltransferase</keyword>
<comment type="subcellular location">
    <subcellularLocation>
        <location evidence="1">Cell membrane</location>
        <topology evidence="1">Multi-pass membrane protein</topology>
    </subcellularLocation>
</comment>
<feature type="transmembrane region" description="Helical" evidence="8">
    <location>
        <begin position="177"/>
        <end position="202"/>
    </location>
</feature>
<evidence type="ECO:0000256" key="2">
    <source>
        <dbReference type="ARBA" id="ARBA00022475"/>
    </source>
</evidence>
<name>A0A0G0UPS5_9BACT</name>
<reference evidence="9 10" key="1">
    <citation type="journal article" date="2015" name="Nature">
        <title>rRNA introns, odd ribosomes, and small enigmatic genomes across a large radiation of phyla.</title>
        <authorList>
            <person name="Brown C.T."/>
            <person name="Hug L.A."/>
            <person name="Thomas B.C."/>
            <person name="Sharon I."/>
            <person name="Castelle C.J."/>
            <person name="Singh A."/>
            <person name="Wilkins M.J."/>
            <person name="Williams K.H."/>
            <person name="Banfield J.F."/>
        </authorList>
    </citation>
    <scope>NUCLEOTIDE SEQUENCE [LARGE SCALE GENOMIC DNA]</scope>
</reference>
<comment type="caution">
    <text evidence="9">The sequence shown here is derived from an EMBL/GenBank/DDBJ whole genome shotgun (WGS) entry which is preliminary data.</text>
</comment>
<evidence type="ECO:0000256" key="5">
    <source>
        <dbReference type="ARBA" id="ARBA00022989"/>
    </source>
</evidence>
<comment type="similarity">
    <text evidence="7">Belongs to the glycosyltransferase 87 family.</text>
</comment>
<sequence length="364" mass="40777">MKKILVLAIVLRVLVAAFLFHPDIKTFNFQASFLKKGVTDIYSYLIENRKTLPLKEEFVYFPLTYFVLGGYQAIASPVLGSGFDAWLGNADSNTAILNPNVFRYLLVLKLPYLILDISIAFLLLKFFDSGVMGKKAFIIWLFNPFTIFIIYAFGNIDIFPVFITLISLLLIKKEKLLLAALALGIAAGFKLYPLLFVPFLIFGGKSTKEKVLLGAIPFGIFGAISVPFLSQAFAQSTLISGLTTRIFNPGFAVGFGESIIVGLLLFSALFFGAWLTDKKPKPFLSWPLFLLAMASVVIPLLYQDRSMTISLYRAYSTWFDLLPTPFNAVERFYDPYNLQSILHTIFAGGALTISYLLFRKEKSQ</sequence>
<dbReference type="Proteomes" id="UP000034293">
    <property type="component" value="Unassembled WGS sequence"/>
</dbReference>
<dbReference type="Pfam" id="PF09594">
    <property type="entry name" value="GT87"/>
    <property type="match status" value="1"/>
</dbReference>
<dbReference type="GO" id="GO:0005886">
    <property type="term" value="C:plasma membrane"/>
    <property type="evidence" value="ECO:0007669"/>
    <property type="project" value="UniProtKB-SubCell"/>
</dbReference>